<reference evidence="1 2" key="1">
    <citation type="submission" date="2024-03" db="EMBL/GenBank/DDBJ databases">
        <title>Screening, Identification and Application of a Plant Lactobacillus Strain.</title>
        <authorList>
            <person name="Li Y.L."/>
        </authorList>
    </citation>
    <scope>NUCLEOTIDE SEQUENCE [LARGE SCALE GENOMIC DNA]</scope>
    <source>
        <strain evidence="1 2">JDB</strain>
    </source>
</reference>
<gene>
    <name evidence="1" type="ORF">WLF18_24930</name>
</gene>
<comment type="caution">
    <text evidence="1">The sequence shown here is derived from an EMBL/GenBank/DDBJ whole genome shotgun (WGS) entry which is preliminary data.</text>
</comment>
<keyword evidence="2" id="KW-1185">Reference proteome</keyword>
<evidence type="ECO:0000313" key="1">
    <source>
        <dbReference type="EMBL" id="MEK2612335.1"/>
    </source>
</evidence>
<name>A0ABU9A6W3_9PSED</name>
<dbReference type="Proteomes" id="UP001386972">
    <property type="component" value="Unassembled WGS sequence"/>
</dbReference>
<evidence type="ECO:0000313" key="2">
    <source>
        <dbReference type="Proteomes" id="UP001386972"/>
    </source>
</evidence>
<proteinExistence type="predicted"/>
<protein>
    <submittedName>
        <fullName evidence="1">Uncharacterized protein</fullName>
    </submittedName>
</protein>
<feature type="non-terminal residue" evidence="1">
    <location>
        <position position="1"/>
    </location>
</feature>
<accession>A0ABU9A6W3</accession>
<organism evidence="1 2">
    <name type="scientific">Pseudomonas shirazensis</name>
    <dbReference type="NCBI Taxonomy" id="2745494"/>
    <lineage>
        <taxon>Bacteria</taxon>
        <taxon>Pseudomonadati</taxon>
        <taxon>Pseudomonadota</taxon>
        <taxon>Gammaproteobacteria</taxon>
        <taxon>Pseudomonadales</taxon>
        <taxon>Pseudomonadaceae</taxon>
        <taxon>Pseudomonas</taxon>
    </lineage>
</organism>
<sequence length="88" mass="9892">LGLQPTLHAAILFVQSLVIPGHMRGAIDWVMEPLKEVSIAEDASTAMEGYMYEVARGARYSIHHEHPYDNLSVTEIIFSAERDLRIRG</sequence>
<dbReference type="EMBL" id="JBBNAW010000071">
    <property type="protein sequence ID" value="MEK2612335.1"/>
    <property type="molecule type" value="Genomic_DNA"/>
</dbReference>